<dbReference type="InterPro" id="IPR003960">
    <property type="entry name" value="ATPase_AAA_CS"/>
</dbReference>
<dbReference type="eggNOG" id="KOG0732">
    <property type="taxonomic scope" value="Eukaryota"/>
</dbReference>
<feature type="region of interest" description="Disordered" evidence="5">
    <location>
        <begin position="1"/>
        <end position="78"/>
    </location>
</feature>
<dbReference type="Pfam" id="PF00004">
    <property type="entry name" value="AAA"/>
    <property type="match status" value="1"/>
</dbReference>
<keyword evidence="3" id="KW-0067">ATP-binding</keyword>
<feature type="compositionally biased region" description="Polar residues" evidence="5">
    <location>
        <begin position="251"/>
        <end position="269"/>
    </location>
</feature>
<keyword evidence="2" id="KW-0547">Nucleotide-binding</keyword>
<feature type="compositionally biased region" description="Polar residues" evidence="5">
    <location>
        <begin position="941"/>
        <end position="956"/>
    </location>
</feature>
<dbReference type="InterPro" id="IPR027417">
    <property type="entry name" value="P-loop_NTPase"/>
</dbReference>
<evidence type="ECO:0000259" key="6">
    <source>
        <dbReference type="SMART" id="SM00382"/>
    </source>
</evidence>
<dbReference type="EMBL" id="CP009380">
    <property type="protein sequence ID" value="AIN96286.1"/>
    <property type="molecule type" value="Genomic_DNA"/>
</dbReference>
<keyword evidence="4" id="KW-0103">Bromodomain</keyword>
<dbReference type="GO" id="GO:0006334">
    <property type="term" value="P:nucleosome assembly"/>
    <property type="evidence" value="ECO:0007669"/>
    <property type="project" value="TreeGrafter"/>
</dbReference>
<keyword evidence="8" id="KW-1185">Reference proteome</keyword>
<evidence type="ECO:0000256" key="2">
    <source>
        <dbReference type="ARBA" id="ARBA00022741"/>
    </source>
</evidence>
<accession>A0A088S493</accession>
<comment type="similarity">
    <text evidence="1">Belongs to the AAA ATPase family.</text>
</comment>
<feature type="compositionally biased region" description="Basic residues" evidence="5">
    <location>
        <begin position="1364"/>
        <end position="1382"/>
    </location>
</feature>
<feature type="compositionally biased region" description="Acidic residues" evidence="5">
    <location>
        <begin position="921"/>
        <end position="933"/>
    </location>
</feature>
<dbReference type="GO" id="GO:0005634">
    <property type="term" value="C:nucleus"/>
    <property type="evidence" value="ECO:0007669"/>
    <property type="project" value="TreeGrafter"/>
</dbReference>
<feature type="compositionally biased region" description="Low complexity" evidence="5">
    <location>
        <begin position="23"/>
        <end position="34"/>
    </location>
</feature>
<feature type="region of interest" description="Disordered" evidence="5">
    <location>
        <begin position="1027"/>
        <end position="1056"/>
    </location>
</feature>
<dbReference type="GO" id="GO:0005524">
    <property type="term" value="F:ATP binding"/>
    <property type="evidence" value="ECO:0007669"/>
    <property type="project" value="UniProtKB-KW"/>
</dbReference>
<feature type="compositionally biased region" description="Low complexity" evidence="5">
    <location>
        <begin position="1036"/>
        <end position="1051"/>
    </location>
</feature>
<evidence type="ECO:0000313" key="8">
    <source>
        <dbReference type="Proteomes" id="UP000063063"/>
    </source>
</evidence>
<dbReference type="Gene3D" id="1.10.8.60">
    <property type="match status" value="1"/>
</dbReference>
<evidence type="ECO:0000256" key="1">
    <source>
        <dbReference type="ARBA" id="ARBA00006914"/>
    </source>
</evidence>
<dbReference type="GeneID" id="22572957"/>
<feature type="domain" description="AAA+ ATPase" evidence="6">
    <location>
        <begin position="462"/>
        <end position="617"/>
    </location>
</feature>
<dbReference type="GO" id="GO:0045815">
    <property type="term" value="P:transcription initiation-coupled chromatin remodeling"/>
    <property type="evidence" value="ECO:0007669"/>
    <property type="project" value="TreeGrafter"/>
</dbReference>
<evidence type="ECO:0000313" key="7">
    <source>
        <dbReference type="EMBL" id="AIN96286.1"/>
    </source>
</evidence>
<dbReference type="VEuPathDB" id="TriTrypDB:LPMP_110920"/>
<evidence type="ECO:0000256" key="3">
    <source>
        <dbReference type="ARBA" id="ARBA00022840"/>
    </source>
</evidence>
<dbReference type="Pfam" id="PF17862">
    <property type="entry name" value="AAA_lid_3"/>
    <property type="match status" value="1"/>
</dbReference>
<dbReference type="PROSITE" id="PS00674">
    <property type="entry name" value="AAA"/>
    <property type="match status" value="1"/>
</dbReference>
<protein>
    <submittedName>
        <fullName evidence="7">ATPase, putative</fullName>
    </submittedName>
</protein>
<dbReference type="PANTHER" id="PTHR23069">
    <property type="entry name" value="AAA DOMAIN-CONTAINING"/>
    <property type="match status" value="1"/>
</dbReference>
<feature type="compositionally biased region" description="Acidic residues" evidence="5">
    <location>
        <begin position="1401"/>
        <end position="1413"/>
    </location>
</feature>
<dbReference type="InterPro" id="IPR041569">
    <property type="entry name" value="AAA_lid_3"/>
</dbReference>
<feature type="region of interest" description="Disordered" evidence="5">
    <location>
        <begin position="1350"/>
        <end position="1423"/>
    </location>
</feature>
<feature type="compositionally biased region" description="Basic residues" evidence="5">
    <location>
        <begin position="202"/>
        <end position="211"/>
    </location>
</feature>
<dbReference type="GO" id="GO:0006337">
    <property type="term" value="P:nucleosome disassembly"/>
    <property type="evidence" value="ECO:0007669"/>
    <property type="project" value="TreeGrafter"/>
</dbReference>
<dbReference type="SUPFAM" id="SSF52540">
    <property type="entry name" value="P-loop containing nucleoside triphosphate hydrolases"/>
    <property type="match status" value="1"/>
</dbReference>
<dbReference type="Proteomes" id="UP000063063">
    <property type="component" value="Chromosome 11"/>
</dbReference>
<dbReference type="VEuPathDB" id="TriTrypDB:LPAL13_110012700"/>
<feature type="compositionally biased region" description="Basic and acidic residues" evidence="5">
    <location>
        <begin position="191"/>
        <end position="201"/>
    </location>
</feature>
<feature type="region of interest" description="Disordered" evidence="5">
    <location>
        <begin position="154"/>
        <end position="324"/>
    </location>
</feature>
<dbReference type="GO" id="GO:0016887">
    <property type="term" value="F:ATP hydrolysis activity"/>
    <property type="evidence" value="ECO:0007669"/>
    <property type="project" value="InterPro"/>
</dbReference>
<feature type="region of interest" description="Disordered" evidence="5">
    <location>
        <begin position="921"/>
        <end position="956"/>
    </location>
</feature>
<dbReference type="SMART" id="SM00382">
    <property type="entry name" value="AAA"/>
    <property type="match status" value="1"/>
</dbReference>
<dbReference type="InterPro" id="IPR003959">
    <property type="entry name" value="ATPase_AAA_core"/>
</dbReference>
<dbReference type="GO" id="GO:0042393">
    <property type="term" value="F:histone binding"/>
    <property type="evidence" value="ECO:0007669"/>
    <property type="project" value="TreeGrafter"/>
</dbReference>
<gene>
    <name evidence="7" type="ORF">LPMP_110920</name>
</gene>
<dbReference type="Gene3D" id="3.40.50.300">
    <property type="entry name" value="P-loop containing nucleotide triphosphate hydrolases"/>
    <property type="match status" value="1"/>
</dbReference>
<dbReference type="OrthoDB" id="5421at2759"/>
<sequence>MVLTRSQLKHGLSSDVRNDDDSSVVGSVSSGAETSESEGAHLRSKVKPHSSPAETASTKTSGLEGGQHGASLLRSPQGERLGRGCRVLHTTVSLDEQYLAASLRRSKVLKRSSLHRGNDEVKVVKMKDGDREDDDFAIRSRYPQREAAKRAIENLRSTLTKPSEAARRGDSGAADDEDSNSNSMGIFNFRHHPELGEEIKKSRNMHRRRCRNNNSYSDDDEEDESTTSSSSEGLDAEDIPARRATRGRLRLSTNSLSRTAAPSMNTHAVTTTRRIRTTDADAVPISSSISDVSMREESAERMAQQDQRADPSSSSSGSCQGGNAGEFMTEAQRRHAVRKARESVAENININHYMADAVGVQDSRKIRRRQLDRRYRWLLHQEEDARARADGYGGGLGTADGGAGSATAATNGALADISPLRIDDGITFDSVGGLPEHIVTLREMVLLPLLYPDLFERLDLKAPRGVLFVGPPGTGKTLMARALANEGSGLARGGCTGRSTPSQQQQRITFFVRKGADMLSKWVGESERQLKLLFEEAKRLQPSIIFFDEVDGLAPARHAKAEHTQAALVSTLLALLDGLEDRGQVVVIGATNRPDTLDPALRRPGRFDRELVFPLPDAAARRHILMIQLAKKAMPGNAAQRATLVRDLVEMTEGYTGADLAALCTEASLHRLRSTLPQLYLSSQRLLVPRDVEQEHLHVRTEDFYAAAQLIQPSLRRPRNRGAGGVAVSFLDPYIEVLMRGTRDATLAALASSWSLVDKVLRASSRDCQDMAMAVRSLCTVPIPQPPRPCLLVLREAPEVLPSSWCATATAPVDRSAEQHQQQRALRLHYLAVSLLKGLPRLQQLTVHLPQLCWDDIELKGMWHASTTVTDDCLGDGSGNRFAGVGFTHMSHVVDSVRQCCPCVVYLSGVEEWLRDSSMGEDSEATDSFSDDENVAHGSSGAISNMGPSQLSASTPSTDAKVTIGAAEDMSLVRQQRLSHRRQRLLQTFRYYLNTLADMDVIFVLPCATAATCEQLIGPENPISAPLKPRTSLTASCPPQLDSLSPSSPTLQADPPSAVQLRRFSTRQQLLHPQFSVVVASVSMTPLPNDLRHFVEYVYRIVAMTVQLHHCAAVANAARELTKESGEKGVMTNVRPAGALVVDKAPPSSPLSAASLRARQRADRAKRCELWRKVEYRRLQLRHVLMKWVSQYISSGKFKLLASADLDFAPDDPQFKSWQQHTRHHRIGLQDILEKIEDEGYVCLSQYHDDIDQLVRNVRSFFRTRAAQDQRYRLKALDLKETCLLNMYKMSRAVIRFCEETRDVREPSSDEDADEMEEERRIVTEGPGRNLTALVSKDADPALIAEQSRRAMNFAQRPSAPERRKPRRYYGERRRHRRPKKISKAETRKEAGEVVLMGDGGNDDDGRDGDEEDGRVPNEGSASVEQAAAADINVNGSHTSLAGVAKGAAADLITASSSQDWACDLLASLSYTRLYQVFKSMMRGLEMEVRRVECEMVSTVLSRETEKPDGVTGVTRVMTENGERGPDAYAATVFRQLLLAAVGE</sequence>
<dbReference type="GO" id="GO:0003682">
    <property type="term" value="F:chromatin binding"/>
    <property type="evidence" value="ECO:0007669"/>
    <property type="project" value="TreeGrafter"/>
</dbReference>
<feature type="compositionally biased region" description="Polar residues" evidence="5">
    <location>
        <begin position="52"/>
        <end position="61"/>
    </location>
</feature>
<dbReference type="InterPro" id="IPR003593">
    <property type="entry name" value="AAA+_ATPase"/>
</dbReference>
<dbReference type="KEGG" id="lpan:LPMP_110920"/>
<reference evidence="7 8" key="1">
    <citation type="journal article" date="2015" name="Sci. Rep.">
        <title>The genome of Leishmania panamensis: insights into genomics of the L. (Viannia) subgenus.</title>
        <authorList>
            <person name="Llanes A."/>
            <person name="Restrepo C.M."/>
            <person name="Vecchio G.D."/>
            <person name="Anguizola F.J."/>
            <person name="Lleonart R."/>
        </authorList>
    </citation>
    <scope>NUCLEOTIDE SEQUENCE [LARGE SCALE GENOMIC DNA]</scope>
    <source>
        <strain evidence="7 8">MHOM/PA/94/PSC-1</strain>
    </source>
</reference>
<feature type="compositionally biased region" description="Basic and acidic residues" evidence="5">
    <location>
        <begin position="1383"/>
        <end position="1392"/>
    </location>
</feature>
<evidence type="ECO:0000256" key="5">
    <source>
        <dbReference type="SAM" id="MobiDB-lite"/>
    </source>
</evidence>
<dbReference type="InterPro" id="IPR045199">
    <property type="entry name" value="ATAD2-like"/>
</dbReference>
<evidence type="ECO:0000256" key="4">
    <source>
        <dbReference type="ARBA" id="ARBA00023117"/>
    </source>
</evidence>
<dbReference type="RefSeq" id="XP_010696939.1">
    <property type="nucleotide sequence ID" value="XM_010698637.1"/>
</dbReference>
<organism evidence="7 8">
    <name type="scientific">Leishmania panamensis</name>
    <dbReference type="NCBI Taxonomy" id="5679"/>
    <lineage>
        <taxon>Eukaryota</taxon>
        <taxon>Discoba</taxon>
        <taxon>Euglenozoa</taxon>
        <taxon>Kinetoplastea</taxon>
        <taxon>Metakinetoplastina</taxon>
        <taxon>Trypanosomatida</taxon>
        <taxon>Trypanosomatidae</taxon>
        <taxon>Leishmaniinae</taxon>
        <taxon>Leishmania</taxon>
        <taxon>Leishmania guyanensis species complex</taxon>
    </lineage>
</organism>
<dbReference type="PANTHER" id="PTHR23069:SF0">
    <property type="entry name" value="TAT-BINDING HOMOLOG 7"/>
    <property type="match status" value="1"/>
</dbReference>
<dbReference type="FunFam" id="3.40.50.300:FF:000061">
    <property type="entry name" value="ATPase family, AAA domain-containing 2"/>
    <property type="match status" value="1"/>
</dbReference>
<proteinExistence type="inferred from homology"/>
<name>A0A088S493_LEIPA</name>